<accession>A0A9W5PKP3</accession>
<comment type="caution">
    <text evidence="1">The sequence shown here is derived from an EMBL/GenBank/DDBJ whole genome shotgun (WGS) entry which is preliminary data.</text>
</comment>
<gene>
    <name evidence="1" type="ORF">IIU_06140</name>
</gene>
<dbReference type="EMBL" id="AHFB01000140">
    <property type="protein sequence ID" value="EOO25463.1"/>
    <property type="molecule type" value="Genomic_DNA"/>
</dbReference>
<name>A0A9W5PKP3_BACCE</name>
<proteinExistence type="predicted"/>
<evidence type="ECO:0000313" key="1">
    <source>
        <dbReference type="EMBL" id="EOO25463.1"/>
    </source>
</evidence>
<reference evidence="1 2" key="1">
    <citation type="submission" date="2012-12" db="EMBL/GenBank/DDBJ databases">
        <title>The Genome Sequence of Bacillus cereus VD133.</title>
        <authorList>
            <consortium name="The Broad Institute Genome Sequencing Platform"/>
            <consortium name="The Broad Institute Genome Sequencing Center for Infectious Disease"/>
            <person name="Feldgarden M."/>
            <person name="Van der Auwera G.A."/>
            <person name="Mahillon J."/>
            <person name="Duprez V."/>
            <person name="Timmery S."/>
            <person name="Mattelet C."/>
            <person name="Dierick K."/>
            <person name="Sun M."/>
            <person name="Yu Z."/>
            <person name="Zhu L."/>
            <person name="Hu X."/>
            <person name="Shank E.B."/>
            <person name="Swiecicka I."/>
            <person name="Hansen B.M."/>
            <person name="Andrup L."/>
            <person name="Walker B."/>
            <person name="Young S.K."/>
            <person name="Zeng Q."/>
            <person name="Gargeya S."/>
            <person name="Fitzgerald M."/>
            <person name="Haas B."/>
            <person name="Abouelleil A."/>
            <person name="Alvarado L."/>
            <person name="Arachchi H.M."/>
            <person name="Berlin A.M."/>
            <person name="Chapman S.B."/>
            <person name="Dewar J."/>
            <person name="Goldberg J."/>
            <person name="Griggs A."/>
            <person name="Gujja S."/>
            <person name="Hansen M."/>
            <person name="Howarth C."/>
            <person name="Imamovic A."/>
            <person name="Larimer J."/>
            <person name="McCowan C."/>
            <person name="Murphy C."/>
            <person name="Neiman D."/>
            <person name="Pearson M."/>
            <person name="Priest M."/>
            <person name="Roberts A."/>
            <person name="Saif S."/>
            <person name="Shea T."/>
            <person name="Sisk P."/>
            <person name="Sykes S."/>
            <person name="Wortman J."/>
            <person name="Nusbaum C."/>
            <person name="Birren B."/>
        </authorList>
    </citation>
    <scope>NUCLEOTIDE SEQUENCE [LARGE SCALE GENOMIC DNA]</scope>
    <source>
        <strain evidence="1 2">VD133</strain>
    </source>
</reference>
<evidence type="ECO:0000313" key="2">
    <source>
        <dbReference type="Proteomes" id="UP000014018"/>
    </source>
</evidence>
<organism evidence="1 2">
    <name type="scientific">Bacillus cereus VD133</name>
    <dbReference type="NCBI Taxonomy" id="1053233"/>
    <lineage>
        <taxon>Bacteria</taxon>
        <taxon>Bacillati</taxon>
        <taxon>Bacillota</taxon>
        <taxon>Bacilli</taxon>
        <taxon>Bacillales</taxon>
        <taxon>Bacillaceae</taxon>
        <taxon>Bacillus</taxon>
        <taxon>Bacillus cereus group</taxon>
    </lineage>
</organism>
<dbReference type="AlphaFoldDB" id="A0A9W5PKP3"/>
<dbReference type="RefSeq" id="WP_016112069.1">
    <property type="nucleotide sequence ID" value="NZ_KB976193.1"/>
</dbReference>
<protein>
    <submittedName>
        <fullName evidence="1">Uncharacterized protein</fullName>
    </submittedName>
</protein>
<sequence length="49" mass="5938">MYPKFIDKMAFSKAHKELLIKLYNKEITRIEYNHLVDTLYRPQPQKGVQ</sequence>
<dbReference type="Proteomes" id="UP000014018">
    <property type="component" value="Unassembled WGS sequence"/>
</dbReference>